<protein>
    <submittedName>
        <fullName evidence="1">Uncharacterized protein</fullName>
    </submittedName>
</protein>
<organism evidence="1 2">
    <name type="scientific">Aristolochia fimbriata</name>
    <name type="common">White veined hardy Dutchman's pipe vine</name>
    <dbReference type="NCBI Taxonomy" id="158543"/>
    <lineage>
        <taxon>Eukaryota</taxon>
        <taxon>Viridiplantae</taxon>
        <taxon>Streptophyta</taxon>
        <taxon>Embryophyta</taxon>
        <taxon>Tracheophyta</taxon>
        <taxon>Spermatophyta</taxon>
        <taxon>Magnoliopsida</taxon>
        <taxon>Magnoliidae</taxon>
        <taxon>Piperales</taxon>
        <taxon>Aristolochiaceae</taxon>
        <taxon>Aristolochia</taxon>
    </lineage>
</organism>
<accession>A0AAV7FFA9</accession>
<evidence type="ECO:0000313" key="1">
    <source>
        <dbReference type="EMBL" id="KAG9458283.1"/>
    </source>
</evidence>
<sequence>MKLHEWGNYLVGRLLMSPLIGLEWRSIHKSIVFYTVDFWNHFFTHQTVNQGSNHHKSMHNTVIHKIVIHGSIVYKSVIHWTVDFWNPFFNLRLSGLLVCNDVLSPSTRPTMARRAVVMNNYVISRYAASLTKFLVPHLITGGRGQLVYSQRYATPHKTPRSRSTIPTVA</sequence>
<name>A0AAV7FFA9_ARIFI</name>
<gene>
    <name evidence="1" type="ORF">H6P81_002791</name>
</gene>
<comment type="caution">
    <text evidence="1">The sequence shown here is derived from an EMBL/GenBank/DDBJ whole genome shotgun (WGS) entry which is preliminary data.</text>
</comment>
<dbReference type="EMBL" id="JAINDJ010000002">
    <property type="protein sequence ID" value="KAG9458283.1"/>
    <property type="molecule type" value="Genomic_DNA"/>
</dbReference>
<evidence type="ECO:0000313" key="2">
    <source>
        <dbReference type="Proteomes" id="UP000825729"/>
    </source>
</evidence>
<dbReference type="AlphaFoldDB" id="A0AAV7FFA9"/>
<reference evidence="1 2" key="1">
    <citation type="submission" date="2021-07" db="EMBL/GenBank/DDBJ databases">
        <title>The Aristolochia fimbriata genome: insights into angiosperm evolution, floral development and chemical biosynthesis.</title>
        <authorList>
            <person name="Jiao Y."/>
        </authorList>
    </citation>
    <scope>NUCLEOTIDE SEQUENCE [LARGE SCALE GENOMIC DNA]</scope>
    <source>
        <strain evidence="1">IBCAS-2021</strain>
        <tissue evidence="1">Leaf</tissue>
    </source>
</reference>
<dbReference type="Proteomes" id="UP000825729">
    <property type="component" value="Unassembled WGS sequence"/>
</dbReference>
<proteinExistence type="predicted"/>
<keyword evidence="2" id="KW-1185">Reference proteome</keyword>